<evidence type="ECO:0000259" key="4">
    <source>
        <dbReference type="Pfam" id="PF01717"/>
    </source>
</evidence>
<organism evidence="5 6">
    <name type="scientific">Strongylocentrotus purpuratus</name>
    <name type="common">Purple sea urchin</name>
    <dbReference type="NCBI Taxonomy" id="7668"/>
    <lineage>
        <taxon>Eukaryota</taxon>
        <taxon>Metazoa</taxon>
        <taxon>Echinodermata</taxon>
        <taxon>Eleutherozoa</taxon>
        <taxon>Echinozoa</taxon>
        <taxon>Echinoidea</taxon>
        <taxon>Euechinoidea</taxon>
        <taxon>Echinacea</taxon>
        <taxon>Camarodonta</taxon>
        <taxon>Echinidea</taxon>
        <taxon>Strongylocentrotidae</taxon>
        <taxon>Strongylocentrotus</taxon>
    </lineage>
</organism>
<dbReference type="AlphaFoldDB" id="A0A7M7PJM0"/>
<evidence type="ECO:0000313" key="5">
    <source>
        <dbReference type="EnsemblMetazoa" id="XP_030851316"/>
    </source>
</evidence>
<dbReference type="OrthoDB" id="1053771at2759"/>
<evidence type="ECO:0000313" key="6">
    <source>
        <dbReference type="Proteomes" id="UP000007110"/>
    </source>
</evidence>
<feature type="domain" description="Cobalamin-independent methionine synthase MetE C-terminal/archaeal" evidence="4">
    <location>
        <begin position="4"/>
        <end position="334"/>
    </location>
</feature>
<dbReference type="InterPro" id="IPR002629">
    <property type="entry name" value="Met_Synth_C/arc"/>
</dbReference>
<dbReference type="EnsemblMetazoa" id="XM_030995456">
    <property type="protein sequence ID" value="XP_030851316"/>
    <property type="gene ID" value="LOC762692"/>
</dbReference>
<keyword evidence="3" id="KW-0862">Zinc</keyword>
<reference evidence="5" key="2">
    <citation type="submission" date="2021-01" db="UniProtKB">
        <authorList>
            <consortium name="EnsemblMetazoa"/>
        </authorList>
    </citation>
    <scope>IDENTIFICATION</scope>
</reference>
<accession>A0A7M7PJM0</accession>
<keyword evidence="2" id="KW-0479">Metal-binding</keyword>
<dbReference type="Pfam" id="PF01717">
    <property type="entry name" value="Meth_synt_2"/>
    <property type="match status" value="1"/>
</dbReference>
<sequence length="373" mass="42058">MPLRTTVIGSYPKSACCNIPDWFTNQADYNPADFNKFVKGVAPEDYEALVDKAVKETLTEQTSLGIDVVTDGEIRRGNYINHLCRHLKGFDFENLTRKSCRNGAWVSEVPTIRGKMRIPDEMDWIAEEWRSAQNNCDKPVKVTVPGPMTIIGSTANVFYDDVKELSSDLVKVVNAHIRHLAKAGCRHIQLDEPVMVRDPDVALDYGIEHASQCFDGVGTDVTKTVHLCCGYPLYLDQTDYPKADKDAYFVLADKLDQAGFDEISLEDAHRRNDLSLFDHFKKTKVVLGSVAVARSRVETVEEIRSRLRDVLKHLPAADHLIVAPDCGLGSYPRTFSEQSLPTWSRQPSLCRRVYTCYHSAMISSWLGRSYDSF</sequence>
<protein>
    <recommendedName>
        <fullName evidence="4">Cobalamin-independent methionine synthase MetE C-terminal/archaeal domain-containing protein</fullName>
    </recommendedName>
</protein>
<dbReference type="GO" id="GO:0003871">
    <property type="term" value="F:5-methyltetrahydropteroyltriglutamate-homocysteine S-methyltransferase activity"/>
    <property type="evidence" value="ECO:0007669"/>
    <property type="project" value="InterPro"/>
</dbReference>
<comment type="cofactor">
    <cofactor evidence="1">
        <name>Zn(2+)</name>
        <dbReference type="ChEBI" id="CHEBI:29105"/>
    </cofactor>
</comment>
<dbReference type="InParanoid" id="A0A7M7PJM0"/>
<dbReference type="RefSeq" id="XP_030851316.1">
    <property type="nucleotide sequence ID" value="XM_030995456.1"/>
</dbReference>
<dbReference type="GO" id="GO:0008270">
    <property type="term" value="F:zinc ion binding"/>
    <property type="evidence" value="ECO:0007669"/>
    <property type="project" value="InterPro"/>
</dbReference>
<dbReference type="CDD" id="cd03311">
    <property type="entry name" value="CIMS_C_terminal_like"/>
    <property type="match status" value="1"/>
</dbReference>
<dbReference type="GO" id="GO:0009086">
    <property type="term" value="P:methionine biosynthetic process"/>
    <property type="evidence" value="ECO:0007669"/>
    <property type="project" value="InterPro"/>
</dbReference>
<dbReference type="SUPFAM" id="SSF51726">
    <property type="entry name" value="UROD/MetE-like"/>
    <property type="match status" value="1"/>
</dbReference>
<dbReference type="Proteomes" id="UP000007110">
    <property type="component" value="Unassembled WGS sequence"/>
</dbReference>
<name>A0A7M7PJM0_STRPU</name>
<dbReference type="KEGG" id="spu:762692"/>
<evidence type="ECO:0000256" key="3">
    <source>
        <dbReference type="ARBA" id="ARBA00022833"/>
    </source>
</evidence>
<dbReference type="Gene3D" id="3.20.20.210">
    <property type="match status" value="1"/>
</dbReference>
<dbReference type="InterPro" id="IPR038071">
    <property type="entry name" value="UROD/MetE-like_sf"/>
</dbReference>
<reference evidence="6" key="1">
    <citation type="submission" date="2015-02" db="EMBL/GenBank/DDBJ databases">
        <title>Genome sequencing for Strongylocentrotus purpuratus.</title>
        <authorList>
            <person name="Murali S."/>
            <person name="Liu Y."/>
            <person name="Vee V."/>
            <person name="English A."/>
            <person name="Wang M."/>
            <person name="Skinner E."/>
            <person name="Han Y."/>
            <person name="Muzny D.M."/>
            <person name="Worley K.C."/>
            <person name="Gibbs R.A."/>
        </authorList>
    </citation>
    <scope>NUCLEOTIDE SEQUENCE</scope>
</reference>
<evidence type="ECO:0000256" key="1">
    <source>
        <dbReference type="ARBA" id="ARBA00001947"/>
    </source>
</evidence>
<proteinExistence type="predicted"/>
<evidence type="ECO:0000256" key="2">
    <source>
        <dbReference type="ARBA" id="ARBA00022723"/>
    </source>
</evidence>
<dbReference type="OMA" id="PNPRWYD"/>
<dbReference type="PANTHER" id="PTHR30519">
    <property type="entry name" value="5-METHYLTETRAHYDROPTEROYLTRIGLUTAMATE--HOMOCYSTEINE METHYLTRANSFERASE"/>
    <property type="match status" value="1"/>
</dbReference>
<dbReference type="GeneID" id="762692"/>
<keyword evidence="6" id="KW-1185">Reference proteome</keyword>